<keyword evidence="6" id="KW-1185">Reference proteome</keyword>
<keyword evidence="2" id="KW-0238">DNA-binding</keyword>
<protein>
    <submittedName>
        <fullName evidence="5">AraC family transcriptional regulator</fullName>
    </submittedName>
</protein>
<organism evidence="5 6">
    <name type="scientific">Piscinibacter terrae</name>
    <dbReference type="NCBI Taxonomy" id="2496871"/>
    <lineage>
        <taxon>Bacteria</taxon>
        <taxon>Pseudomonadati</taxon>
        <taxon>Pseudomonadota</taxon>
        <taxon>Betaproteobacteria</taxon>
        <taxon>Burkholderiales</taxon>
        <taxon>Sphaerotilaceae</taxon>
        <taxon>Piscinibacter</taxon>
    </lineage>
</organism>
<keyword evidence="3" id="KW-0804">Transcription</keyword>
<reference evidence="5 6" key="1">
    <citation type="submission" date="2018-08" db="EMBL/GenBank/DDBJ databases">
        <authorList>
            <person name="Khan S.A."/>
            <person name="Jeon C.O."/>
            <person name="Chun B.H."/>
            <person name="Jeong S.E."/>
        </authorList>
    </citation>
    <scope>NUCLEOTIDE SEQUENCE [LARGE SCALE GENOMIC DNA]</scope>
    <source>
        <strain evidence="5 6">S-16</strain>
    </source>
</reference>
<reference evidence="5 6" key="2">
    <citation type="submission" date="2018-12" db="EMBL/GenBank/DDBJ databases">
        <title>Rhizobacter gummiphilus sp. nov., a rubber-degrading bacterium isolated from the soil of a botanical garden in Japan.</title>
        <authorList>
            <person name="Shunsuke S.S."/>
        </authorList>
    </citation>
    <scope>NUCLEOTIDE SEQUENCE [LARGE SCALE GENOMIC DNA]</scope>
    <source>
        <strain evidence="5 6">S-16</strain>
    </source>
</reference>
<accession>A0A3N7HNQ6</accession>
<dbReference type="PANTHER" id="PTHR46796:SF12">
    <property type="entry name" value="HTH-TYPE DNA-BINDING TRANSCRIPTIONAL ACTIVATOR EUTR"/>
    <property type="match status" value="1"/>
</dbReference>
<dbReference type="AlphaFoldDB" id="A0A3N7HNQ6"/>
<dbReference type="Gene3D" id="1.10.10.60">
    <property type="entry name" value="Homeodomain-like"/>
    <property type="match status" value="1"/>
</dbReference>
<dbReference type="InterPro" id="IPR050204">
    <property type="entry name" value="AraC_XylS_family_regulators"/>
</dbReference>
<dbReference type="Pfam" id="PF12833">
    <property type="entry name" value="HTH_18"/>
    <property type="match status" value="1"/>
</dbReference>
<evidence type="ECO:0000259" key="4">
    <source>
        <dbReference type="PROSITE" id="PS01124"/>
    </source>
</evidence>
<dbReference type="EMBL" id="QUSW01000006">
    <property type="protein sequence ID" value="RQP22736.1"/>
    <property type="molecule type" value="Genomic_DNA"/>
</dbReference>
<dbReference type="PROSITE" id="PS01124">
    <property type="entry name" value="HTH_ARAC_FAMILY_2"/>
    <property type="match status" value="1"/>
</dbReference>
<feature type="domain" description="HTH araC/xylS-type" evidence="4">
    <location>
        <begin position="376"/>
        <end position="478"/>
    </location>
</feature>
<dbReference type="InterPro" id="IPR018062">
    <property type="entry name" value="HTH_AraC-typ_CS"/>
</dbReference>
<dbReference type="GO" id="GO:0043565">
    <property type="term" value="F:sequence-specific DNA binding"/>
    <property type="evidence" value="ECO:0007669"/>
    <property type="project" value="InterPro"/>
</dbReference>
<dbReference type="SUPFAM" id="SSF46689">
    <property type="entry name" value="Homeodomain-like"/>
    <property type="match status" value="1"/>
</dbReference>
<evidence type="ECO:0000256" key="3">
    <source>
        <dbReference type="ARBA" id="ARBA00023163"/>
    </source>
</evidence>
<keyword evidence="1" id="KW-0805">Transcription regulation</keyword>
<dbReference type="RefSeq" id="WP_124542305.1">
    <property type="nucleotide sequence ID" value="NZ_QUSW01000006.1"/>
</dbReference>
<name>A0A3N7HNQ6_9BURK</name>
<dbReference type="InterPro" id="IPR018060">
    <property type="entry name" value="HTH_AraC"/>
</dbReference>
<dbReference type="GO" id="GO:0003700">
    <property type="term" value="F:DNA-binding transcription factor activity"/>
    <property type="evidence" value="ECO:0007669"/>
    <property type="project" value="InterPro"/>
</dbReference>
<sequence length="487" mass="53862">MFFFMLSALTRTGGARRLVPMVLAGRAQDAASQALAVLDDEPAALEEAVLAADLLLAQDRAEEAEEAYRQSLAVAGAAPRGQLRVISCRNTGFLSLYQRRYAVAANCFQRLADDEGASLSQQVEALAGAALTQHALGRSDMANHALSDAQSRVDGAAANGDADLPSLSLFLRLVRLELSAQAMIRTHAALADHIFWQSDSAWAASRPDDAQLQSQLMQMLQACGSHVLLTQRLALLVCLLRAQHGSVRSLESVHDHLAWLRRMHLASAERQCRMEAALVAIATHQAELARSLLEPLSTRQGEGPQRWNFELSYCRAKLCEMTGQNEECLRHYQRYALESVMCLRQEMPRPVTAAAESARTGEARDEVELALPAKYRRAYRYLLSHMDRPDLSVREIAEHIGVTERAVQSAFRTHLGMTPAEVLRRNRVERIRADLLQAEGCGLNVIETAARWGIRNRSTLVSSYRKHFRETPADTLARREVLPAAAA</sequence>
<comment type="caution">
    <text evidence="5">The sequence shown here is derived from an EMBL/GenBank/DDBJ whole genome shotgun (WGS) entry which is preliminary data.</text>
</comment>
<dbReference type="PANTHER" id="PTHR46796">
    <property type="entry name" value="HTH-TYPE TRANSCRIPTIONAL ACTIVATOR RHAS-RELATED"/>
    <property type="match status" value="1"/>
</dbReference>
<gene>
    <name evidence="5" type="ORF">DZC73_20780</name>
</gene>
<dbReference type="Proteomes" id="UP000267464">
    <property type="component" value="Unassembled WGS sequence"/>
</dbReference>
<evidence type="ECO:0000313" key="5">
    <source>
        <dbReference type="EMBL" id="RQP22736.1"/>
    </source>
</evidence>
<dbReference type="SMART" id="SM00342">
    <property type="entry name" value="HTH_ARAC"/>
    <property type="match status" value="1"/>
</dbReference>
<proteinExistence type="predicted"/>
<dbReference type="OrthoDB" id="9146493at2"/>
<evidence type="ECO:0000256" key="2">
    <source>
        <dbReference type="ARBA" id="ARBA00023125"/>
    </source>
</evidence>
<evidence type="ECO:0000256" key="1">
    <source>
        <dbReference type="ARBA" id="ARBA00023015"/>
    </source>
</evidence>
<evidence type="ECO:0000313" key="6">
    <source>
        <dbReference type="Proteomes" id="UP000267464"/>
    </source>
</evidence>
<dbReference type="PROSITE" id="PS00041">
    <property type="entry name" value="HTH_ARAC_FAMILY_1"/>
    <property type="match status" value="1"/>
</dbReference>
<dbReference type="InterPro" id="IPR009057">
    <property type="entry name" value="Homeodomain-like_sf"/>
</dbReference>